<dbReference type="SUPFAM" id="SSF54631">
    <property type="entry name" value="CBS-domain pair"/>
    <property type="match status" value="1"/>
</dbReference>
<name>A0ABW2BPI5_9HYPH</name>
<dbReference type="PANTHER" id="PTHR43080:SF29">
    <property type="entry name" value="OS02G0818000 PROTEIN"/>
    <property type="match status" value="1"/>
</dbReference>
<gene>
    <name evidence="4" type="ORF">ACFQE0_17800</name>
</gene>
<protein>
    <submittedName>
        <fullName evidence="4">CBS domain-containing protein</fullName>
    </submittedName>
</protein>
<dbReference type="RefSeq" id="WP_378972041.1">
    <property type="nucleotide sequence ID" value="NZ_JBHSWN010000001.1"/>
</dbReference>
<dbReference type="Proteomes" id="UP001596292">
    <property type="component" value="Unassembled WGS sequence"/>
</dbReference>
<sequence>MVPVTDESARVLGVVTQNDVLDKTIGWERRAPRLGLGRRIALMLQRGRAPHGVVADVMTTGAVTLQQNTAAGQAAWLMMQAGLHQAPVVGPDGRLIGIVDQMDLIGAMLADISTDHAAHAPVERRRADLRAG</sequence>
<dbReference type="Gene3D" id="3.10.580.10">
    <property type="entry name" value="CBS-domain"/>
    <property type="match status" value="1"/>
</dbReference>
<reference evidence="5" key="1">
    <citation type="journal article" date="2019" name="Int. J. Syst. Evol. Microbiol.">
        <title>The Global Catalogue of Microorganisms (GCM) 10K type strain sequencing project: providing services to taxonomists for standard genome sequencing and annotation.</title>
        <authorList>
            <consortium name="The Broad Institute Genomics Platform"/>
            <consortium name="The Broad Institute Genome Sequencing Center for Infectious Disease"/>
            <person name="Wu L."/>
            <person name="Ma J."/>
        </authorList>
    </citation>
    <scope>NUCLEOTIDE SEQUENCE [LARGE SCALE GENOMIC DNA]</scope>
    <source>
        <strain evidence="5">CCUG 48316</strain>
    </source>
</reference>
<dbReference type="InterPro" id="IPR051257">
    <property type="entry name" value="Diverse_CBS-Domain"/>
</dbReference>
<dbReference type="Pfam" id="PF00571">
    <property type="entry name" value="CBS"/>
    <property type="match status" value="1"/>
</dbReference>
<evidence type="ECO:0000256" key="2">
    <source>
        <dbReference type="PROSITE-ProRule" id="PRU00703"/>
    </source>
</evidence>
<dbReference type="InterPro" id="IPR000644">
    <property type="entry name" value="CBS_dom"/>
</dbReference>
<dbReference type="InterPro" id="IPR046342">
    <property type="entry name" value="CBS_dom_sf"/>
</dbReference>
<evidence type="ECO:0000313" key="5">
    <source>
        <dbReference type="Proteomes" id="UP001596292"/>
    </source>
</evidence>
<dbReference type="SMART" id="SM00116">
    <property type="entry name" value="CBS"/>
    <property type="match status" value="1"/>
</dbReference>
<keyword evidence="1 2" id="KW-0129">CBS domain</keyword>
<organism evidence="4 5">
    <name type="scientific">Methylobacterium komagatae</name>
    <dbReference type="NCBI Taxonomy" id="374425"/>
    <lineage>
        <taxon>Bacteria</taxon>
        <taxon>Pseudomonadati</taxon>
        <taxon>Pseudomonadota</taxon>
        <taxon>Alphaproteobacteria</taxon>
        <taxon>Hyphomicrobiales</taxon>
        <taxon>Methylobacteriaceae</taxon>
        <taxon>Methylobacterium</taxon>
    </lineage>
</organism>
<accession>A0ABW2BPI5</accession>
<evidence type="ECO:0000256" key="1">
    <source>
        <dbReference type="ARBA" id="ARBA00023122"/>
    </source>
</evidence>
<dbReference type="PANTHER" id="PTHR43080">
    <property type="entry name" value="CBS DOMAIN-CONTAINING PROTEIN CBSX3, MITOCHONDRIAL"/>
    <property type="match status" value="1"/>
</dbReference>
<comment type="caution">
    <text evidence="4">The sequence shown here is derived from an EMBL/GenBank/DDBJ whole genome shotgun (WGS) entry which is preliminary data.</text>
</comment>
<evidence type="ECO:0000259" key="3">
    <source>
        <dbReference type="PROSITE" id="PS51371"/>
    </source>
</evidence>
<proteinExistence type="predicted"/>
<keyword evidence="5" id="KW-1185">Reference proteome</keyword>
<dbReference type="PROSITE" id="PS51371">
    <property type="entry name" value="CBS"/>
    <property type="match status" value="1"/>
</dbReference>
<evidence type="ECO:0000313" key="4">
    <source>
        <dbReference type="EMBL" id="MFC6791306.1"/>
    </source>
</evidence>
<dbReference type="EMBL" id="JBHSWN010000001">
    <property type="protein sequence ID" value="MFC6791306.1"/>
    <property type="molecule type" value="Genomic_DNA"/>
</dbReference>
<feature type="domain" description="CBS" evidence="3">
    <location>
        <begin position="58"/>
        <end position="114"/>
    </location>
</feature>